<name>A0AAV6VGD2_9ARAC</name>
<accession>A0AAV6VGD2</accession>
<protein>
    <submittedName>
        <fullName evidence="1">Uncharacterized protein</fullName>
    </submittedName>
</protein>
<dbReference type="EMBL" id="JAFNEN010000093">
    <property type="protein sequence ID" value="KAG8195128.1"/>
    <property type="molecule type" value="Genomic_DNA"/>
</dbReference>
<reference evidence="1 2" key="1">
    <citation type="journal article" date="2022" name="Nat. Ecol. Evol.">
        <title>A masculinizing supergene underlies an exaggerated male reproductive morph in a spider.</title>
        <authorList>
            <person name="Hendrickx F."/>
            <person name="De Corte Z."/>
            <person name="Sonet G."/>
            <person name="Van Belleghem S.M."/>
            <person name="Kostlbacher S."/>
            <person name="Vangestel C."/>
        </authorList>
    </citation>
    <scope>NUCLEOTIDE SEQUENCE [LARGE SCALE GENOMIC DNA]</scope>
    <source>
        <strain evidence="1">W744_W776</strain>
    </source>
</reference>
<proteinExistence type="predicted"/>
<evidence type="ECO:0000313" key="1">
    <source>
        <dbReference type="EMBL" id="KAG8195128.1"/>
    </source>
</evidence>
<evidence type="ECO:0000313" key="2">
    <source>
        <dbReference type="Proteomes" id="UP000827092"/>
    </source>
</evidence>
<organism evidence="1 2">
    <name type="scientific">Oedothorax gibbosus</name>
    <dbReference type="NCBI Taxonomy" id="931172"/>
    <lineage>
        <taxon>Eukaryota</taxon>
        <taxon>Metazoa</taxon>
        <taxon>Ecdysozoa</taxon>
        <taxon>Arthropoda</taxon>
        <taxon>Chelicerata</taxon>
        <taxon>Arachnida</taxon>
        <taxon>Araneae</taxon>
        <taxon>Araneomorphae</taxon>
        <taxon>Entelegynae</taxon>
        <taxon>Araneoidea</taxon>
        <taxon>Linyphiidae</taxon>
        <taxon>Erigoninae</taxon>
        <taxon>Oedothorax</taxon>
    </lineage>
</organism>
<gene>
    <name evidence="1" type="ORF">JTE90_013602</name>
</gene>
<sequence>MNTVLSNRLEGCLVYTRSQGVRDQGKNVFFLGEILRQPVRLRSESETEYESAWDGERKVRTLGTGLATGFGEG</sequence>
<dbReference type="Proteomes" id="UP000827092">
    <property type="component" value="Unassembled WGS sequence"/>
</dbReference>
<keyword evidence="2" id="KW-1185">Reference proteome</keyword>
<comment type="caution">
    <text evidence="1">The sequence shown here is derived from an EMBL/GenBank/DDBJ whole genome shotgun (WGS) entry which is preliminary data.</text>
</comment>
<dbReference type="AlphaFoldDB" id="A0AAV6VGD2"/>